<feature type="region of interest" description="Disordered" evidence="1">
    <location>
        <begin position="213"/>
        <end position="238"/>
    </location>
</feature>
<feature type="compositionally biased region" description="Basic and acidic residues" evidence="1">
    <location>
        <begin position="351"/>
        <end position="362"/>
    </location>
</feature>
<feature type="transmembrane region" description="Helical" evidence="2">
    <location>
        <begin position="487"/>
        <end position="504"/>
    </location>
</feature>
<dbReference type="Proteomes" id="UP000649328">
    <property type="component" value="Unassembled WGS sequence"/>
</dbReference>
<evidence type="ECO:0000256" key="1">
    <source>
        <dbReference type="SAM" id="MobiDB-lite"/>
    </source>
</evidence>
<keyword evidence="4" id="KW-1185">Reference proteome</keyword>
<dbReference type="OrthoDB" id="4084092at2759"/>
<accession>A0A8H7LDT3</accession>
<evidence type="ECO:0000313" key="4">
    <source>
        <dbReference type="Proteomes" id="UP000649328"/>
    </source>
</evidence>
<reference evidence="3" key="1">
    <citation type="submission" date="2020-10" db="EMBL/GenBank/DDBJ databases">
        <title>The Whole-Genome Sequence of Metschnikowia persimmonesis, a Novel Endophytic Yeast Species Isolated from Medicinal Plant Diospyros kaki Thumb.</title>
        <authorList>
            <person name="Rahmat E."/>
            <person name="Kang Y."/>
        </authorList>
    </citation>
    <scope>NUCLEOTIDE SEQUENCE</scope>
    <source>
        <strain evidence="3">KIOM G15050</strain>
    </source>
</reference>
<keyword evidence="2" id="KW-0472">Membrane</keyword>
<proteinExistence type="predicted"/>
<dbReference type="EMBL" id="JACBPP010000001">
    <property type="protein sequence ID" value="KAF8004814.1"/>
    <property type="molecule type" value="Genomic_DNA"/>
</dbReference>
<keyword evidence="2" id="KW-1133">Transmembrane helix</keyword>
<keyword evidence="2" id="KW-0812">Transmembrane</keyword>
<gene>
    <name evidence="3" type="ORF">HF325_000271</name>
</gene>
<protein>
    <submittedName>
        <fullName evidence="3">Uncharacterized protein</fullName>
    </submittedName>
</protein>
<sequence>MITKKHGDSRNLVDYSDYYGTRVRNGHGRNSRTNSAKNGPFTRLFLRKEVFPHTELPYNANDEAFFHGDDTSLYEPSIPNNLRFSGFYIDQQRRYEQAEEIKPNMYTHKTFQDVFREEEEKRLNPMNVVFDDPSKRKLNTRQKMKQALKQAKNKLGKNDYTEYTYHREPVNFDEPKSLAVKSEYSDSEMGDNYANSINDSFENELVGDVHTDRALEKSSESATATVLPSTSKLSSSSSSISLKSQIRQKLRISKNFSKANGQYSLTEDGLADEKSPIRDFHGADESDHYETMAASSHINRVDNFHPLWKYMLSWLVYDNDLETEFLEPGKITELEPQIKHSIEEMSGDTPKSSDHAVSYEKNGHRKHKHRNILLNWSKPASAYISGMEMQKKTKGVLRKDYTFLRLTSNTGNPEKEEFIFNSESQALTPTSSNRDFMHSQGHAVCHISHENSPKAIVSNINKLIKNIRIMRIIFSPIDVVAENFPRIQTFVIFIELFIFMWLLYELSLLIDALCMAVKAVCAPMIAIGKFMNRIV</sequence>
<comment type="caution">
    <text evidence="3">The sequence shown here is derived from an EMBL/GenBank/DDBJ whole genome shotgun (WGS) entry which is preliminary data.</text>
</comment>
<evidence type="ECO:0000313" key="3">
    <source>
        <dbReference type="EMBL" id="KAF8004814.1"/>
    </source>
</evidence>
<feature type="region of interest" description="Disordered" evidence="1">
    <location>
        <begin position="344"/>
        <end position="364"/>
    </location>
</feature>
<feature type="compositionally biased region" description="Low complexity" evidence="1">
    <location>
        <begin position="229"/>
        <end position="238"/>
    </location>
</feature>
<name>A0A8H7LDT3_9ASCO</name>
<dbReference type="AlphaFoldDB" id="A0A8H7LDT3"/>
<evidence type="ECO:0000256" key="2">
    <source>
        <dbReference type="SAM" id="Phobius"/>
    </source>
</evidence>
<organism evidence="3 4">
    <name type="scientific">Metschnikowia pulcherrima</name>
    <dbReference type="NCBI Taxonomy" id="27326"/>
    <lineage>
        <taxon>Eukaryota</taxon>
        <taxon>Fungi</taxon>
        <taxon>Dikarya</taxon>
        <taxon>Ascomycota</taxon>
        <taxon>Saccharomycotina</taxon>
        <taxon>Pichiomycetes</taxon>
        <taxon>Metschnikowiaceae</taxon>
        <taxon>Metschnikowia</taxon>
    </lineage>
</organism>